<gene>
    <name evidence="1" type="ORF">LAESUDRAFT_664748</name>
</gene>
<proteinExistence type="predicted"/>
<protein>
    <submittedName>
        <fullName evidence="1">Uncharacterized protein</fullName>
    </submittedName>
</protein>
<dbReference type="OrthoDB" id="3267098at2759"/>
<dbReference type="AlphaFoldDB" id="A0A165BGT1"/>
<dbReference type="RefSeq" id="XP_040758766.1">
    <property type="nucleotide sequence ID" value="XM_040905148.1"/>
</dbReference>
<keyword evidence="2" id="KW-1185">Reference proteome</keyword>
<accession>A0A165BGT1</accession>
<dbReference type="Proteomes" id="UP000076871">
    <property type="component" value="Unassembled WGS sequence"/>
</dbReference>
<organism evidence="1 2">
    <name type="scientific">Laetiporus sulphureus 93-53</name>
    <dbReference type="NCBI Taxonomy" id="1314785"/>
    <lineage>
        <taxon>Eukaryota</taxon>
        <taxon>Fungi</taxon>
        <taxon>Dikarya</taxon>
        <taxon>Basidiomycota</taxon>
        <taxon>Agaricomycotina</taxon>
        <taxon>Agaricomycetes</taxon>
        <taxon>Polyporales</taxon>
        <taxon>Laetiporus</taxon>
    </lineage>
</organism>
<reference evidence="1 2" key="1">
    <citation type="journal article" date="2016" name="Mol. Biol. Evol.">
        <title>Comparative Genomics of Early-Diverging Mushroom-Forming Fungi Provides Insights into the Origins of Lignocellulose Decay Capabilities.</title>
        <authorList>
            <person name="Nagy L.G."/>
            <person name="Riley R."/>
            <person name="Tritt A."/>
            <person name="Adam C."/>
            <person name="Daum C."/>
            <person name="Floudas D."/>
            <person name="Sun H."/>
            <person name="Yadav J.S."/>
            <person name="Pangilinan J."/>
            <person name="Larsson K.H."/>
            <person name="Matsuura K."/>
            <person name="Barry K."/>
            <person name="Labutti K."/>
            <person name="Kuo R."/>
            <person name="Ohm R.A."/>
            <person name="Bhattacharya S.S."/>
            <person name="Shirouzu T."/>
            <person name="Yoshinaga Y."/>
            <person name="Martin F.M."/>
            <person name="Grigoriev I.V."/>
            <person name="Hibbett D.S."/>
        </authorList>
    </citation>
    <scope>NUCLEOTIDE SEQUENCE [LARGE SCALE GENOMIC DNA]</scope>
    <source>
        <strain evidence="1 2">93-53</strain>
    </source>
</reference>
<evidence type="ECO:0000313" key="2">
    <source>
        <dbReference type="Proteomes" id="UP000076871"/>
    </source>
</evidence>
<sequence length="212" mass="25003">MLTFSQNFLPLLKDHILGRLRGRPYDGDERGFSHQDHHTMIFEKNRMYFHKVLRVNYTTYDMRRMQDSINPRTHPNIMVAAHEEDDDDNPEASKHPYWYARIIGIFHVNVRHTGPFRTSDEVQRMEVLWVRWYGRDVDALGGFETRRLHRIGFADGSDPNAFRFLNPAVIIRAAHIIPAFAYGRTADLLPASPCARLPEEEDMDYEFYYVNM</sequence>
<evidence type="ECO:0000313" key="1">
    <source>
        <dbReference type="EMBL" id="KZT01026.1"/>
    </source>
</evidence>
<name>A0A165BGT1_9APHY</name>
<dbReference type="GeneID" id="63822178"/>
<dbReference type="InParanoid" id="A0A165BGT1"/>
<dbReference type="EMBL" id="KV427671">
    <property type="protein sequence ID" value="KZT01026.1"/>
    <property type="molecule type" value="Genomic_DNA"/>
</dbReference>
<dbReference type="STRING" id="1314785.A0A165BGT1"/>